<dbReference type="Proteomes" id="UP001497512">
    <property type="component" value="Chromosome 17"/>
</dbReference>
<reference evidence="1" key="1">
    <citation type="submission" date="2024-02" db="EMBL/GenBank/DDBJ databases">
        <authorList>
            <consortium name="ELIXIR-Norway"/>
            <consortium name="Elixir Norway"/>
        </authorList>
    </citation>
    <scope>NUCLEOTIDE SEQUENCE</scope>
</reference>
<name>A0ABP0TZP1_9BRYO</name>
<dbReference type="EMBL" id="OZ019909">
    <property type="protein sequence ID" value="CAK9209382.1"/>
    <property type="molecule type" value="Genomic_DNA"/>
</dbReference>
<evidence type="ECO:0000313" key="1">
    <source>
        <dbReference type="EMBL" id="CAK9209382.1"/>
    </source>
</evidence>
<accession>A0ABP0TZP1</accession>
<sequence>MPGDQELHGSRLKITWASGNSRIFIRARTTNGHKRGGLAPSFVAAGVCVISADTSSSQLRHKVCTHARTRAFGFRRSLRAGSQGRRADWKMTAHDVREGIEEFCNVGWIQQSGTGIVGPNVAVIETCPVPTTEPDLRYAKWAPQELSLCTGTAHLVAL</sequence>
<organism evidence="1 2">
    <name type="scientific">Sphagnum troendelagicum</name>
    <dbReference type="NCBI Taxonomy" id="128251"/>
    <lineage>
        <taxon>Eukaryota</taxon>
        <taxon>Viridiplantae</taxon>
        <taxon>Streptophyta</taxon>
        <taxon>Embryophyta</taxon>
        <taxon>Bryophyta</taxon>
        <taxon>Sphagnophytina</taxon>
        <taxon>Sphagnopsida</taxon>
        <taxon>Sphagnales</taxon>
        <taxon>Sphagnaceae</taxon>
        <taxon>Sphagnum</taxon>
    </lineage>
</organism>
<proteinExistence type="predicted"/>
<gene>
    <name evidence="1" type="ORF">CSSPTR1EN2_LOCUS9671</name>
</gene>
<evidence type="ECO:0000313" key="2">
    <source>
        <dbReference type="Proteomes" id="UP001497512"/>
    </source>
</evidence>
<keyword evidence="2" id="KW-1185">Reference proteome</keyword>
<protein>
    <submittedName>
        <fullName evidence="1">Uncharacterized protein</fullName>
    </submittedName>
</protein>